<accession>A0A3S0AZ42</accession>
<dbReference type="GO" id="GO:0004553">
    <property type="term" value="F:hydrolase activity, hydrolyzing O-glycosyl compounds"/>
    <property type="evidence" value="ECO:0007669"/>
    <property type="project" value="UniProtKB-ARBA"/>
</dbReference>
<dbReference type="Pfam" id="PF13385">
    <property type="entry name" value="Laminin_G_3"/>
    <property type="match status" value="1"/>
</dbReference>
<keyword evidence="5" id="KW-1185">Reference proteome</keyword>
<dbReference type="InterPro" id="IPR028974">
    <property type="entry name" value="TSP_type-3_rpt"/>
</dbReference>
<dbReference type="InterPro" id="IPR026444">
    <property type="entry name" value="Secre_tail"/>
</dbReference>
<dbReference type="GO" id="GO:0005509">
    <property type="term" value="F:calcium ion binding"/>
    <property type="evidence" value="ECO:0007669"/>
    <property type="project" value="InterPro"/>
</dbReference>
<reference evidence="4 5" key="1">
    <citation type="submission" date="2018-11" db="EMBL/GenBank/DDBJ databases">
        <title>Arenibacter aquaticus sp.nov., a marine bacterium isolated from surface seawater in the South China Sea.</title>
        <authorList>
            <person name="Guo J."/>
            <person name="Sun J."/>
        </authorList>
    </citation>
    <scope>NUCLEOTIDE SEQUENCE [LARGE SCALE GENOMIC DNA]</scope>
    <source>
        <strain evidence="4 5">GUO666</strain>
    </source>
</reference>
<keyword evidence="1" id="KW-0732">Signal</keyword>
<dbReference type="EMBL" id="RQPJ01000003">
    <property type="protein sequence ID" value="RTE53745.1"/>
    <property type="molecule type" value="Genomic_DNA"/>
</dbReference>
<comment type="caution">
    <text evidence="4">The sequence shown here is derived from an EMBL/GenBank/DDBJ whole genome shotgun (WGS) entry which is preliminary data.</text>
</comment>
<feature type="domain" description="LamG-like jellyroll fold" evidence="3">
    <location>
        <begin position="65"/>
        <end position="199"/>
    </location>
</feature>
<evidence type="ECO:0000256" key="1">
    <source>
        <dbReference type="ARBA" id="ARBA00022729"/>
    </source>
</evidence>
<dbReference type="InterPro" id="IPR006558">
    <property type="entry name" value="LamG-like"/>
</dbReference>
<dbReference type="Proteomes" id="UP000267585">
    <property type="component" value="Unassembled WGS sequence"/>
</dbReference>
<evidence type="ECO:0000259" key="3">
    <source>
        <dbReference type="SMART" id="SM00560"/>
    </source>
</evidence>
<dbReference type="SUPFAM" id="SSF103647">
    <property type="entry name" value="TSP type-3 repeat"/>
    <property type="match status" value="1"/>
</dbReference>
<dbReference type="Pfam" id="PF18962">
    <property type="entry name" value="Por_Secre_tail"/>
    <property type="match status" value="1"/>
</dbReference>
<evidence type="ECO:0000313" key="5">
    <source>
        <dbReference type="Proteomes" id="UP000267585"/>
    </source>
</evidence>
<dbReference type="SUPFAM" id="SSF49899">
    <property type="entry name" value="Concanavalin A-like lectins/glucanases"/>
    <property type="match status" value="1"/>
</dbReference>
<dbReference type="InterPro" id="IPR013320">
    <property type="entry name" value="ConA-like_dom_sf"/>
</dbReference>
<gene>
    <name evidence="4" type="ORF">EHW67_07335</name>
</gene>
<dbReference type="Gene3D" id="2.60.120.200">
    <property type="match status" value="1"/>
</dbReference>
<keyword evidence="2" id="KW-1015">Disulfide bond</keyword>
<dbReference type="SMART" id="SM00560">
    <property type="entry name" value="LamGL"/>
    <property type="match status" value="1"/>
</dbReference>
<protein>
    <submittedName>
        <fullName evidence="4">T9SS C-terminal target domain-containing protein</fullName>
    </submittedName>
</protein>
<dbReference type="RefSeq" id="WP_126161733.1">
    <property type="nucleotide sequence ID" value="NZ_RQPJ01000003.1"/>
</dbReference>
<dbReference type="OrthoDB" id="9801383at2"/>
<evidence type="ECO:0000256" key="2">
    <source>
        <dbReference type="ARBA" id="ARBA00023157"/>
    </source>
</evidence>
<proteinExistence type="predicted"/>
<sequence>MFKVGSFTFSFSHLSFLKNYRNKILLLCAVLFLGLKSTFSQKSINLNGLSDYIAVGHSESLSLEGDFTVEAWIKPNDISGEKTILIKGNNGQCGNYGLFIKDGNLAFLSDGDCNWAVSRGPNAVLQVGVWQHIAAVSNGNNVGLYINGVLTDTLVRNAAVGTVNSHELWIGRSIFGITNYFFNGFIDEVRIWDMARSQTDLQNNMSTELSGLEENLRVYYKLDDFEADCDITDCSINENHGQRVNLDDINSLPQFMDDQPANLTDVACGVVFNNCITFKGAFQLFVDLVMFNLENDNASVFLNDEAQVTNAIQKIQYYYSNRHLIVDEFYDFLSGLCTTYPHFFTINSNFDDVQFKYLGSFREQVHIYLRDYLRDYPDKELQFLSALELINPNASAYLKIWNDYEILIIDNFSLSQLQLTVIDNLLASLPDGITDLGVIMFREFYTNNYNSAIYTTQSVSAINSFGSPIGIRSVNGFPSDFDSFLSDEFSIALSHEICHTIDFDYLRLDPRLQNWKYDMLNTSGTTNKEYLRSKVLDIAGNDFFQVSPQEFFASLANIYFSNSGLTLELAVERFVNGFKQPINQFLLMADVFSSGSDQTQFYVVDQNSNLNLSYHALERNVNGFISKIHIGVTGSLSFLYDENNFVSQIIDQRDDDSDGVINDLDQCPNTNNGQAVDERGCEAFSFNAFRVYTEGTACPGTANGLLELSVTEETNGYIFDVQLTGNGIDSSFENALSFKSPWSISDLASGTYAITVSLDDGYQNIFEQVTILDAEDLSADKTRVDEKNKIAYYTISGNRTYSATVNDNTFYYDVDTREASSIAIPIEKGENTISIKGAECQTVFKEQLFLNDLMIYPNPVKKGFYLNGSVLGNIHIYNTSGYRVRSISDLETYGNYINIQEFPSGVYFMKLEGSKMEYLKILKE</sequence>
<dbReference type="AlphaFoldDB" id="A0A3S0AZ42"/>
<organism evidence="4 5">
    <name type="scientific">Arenibacter aquaticus</name>
    <dbReference type="NCBI Taxonomy" id="2489054"/>
    <lineage>
        <taxon>Bacteria</taxon>
        <taxon>Pseudomonadati</taxon>
        <taxon>Bacteroidota</taxon>
        <taxon>Flavobacteriia</taxon>
        <taxon>Flavobacteriales</taxon>
        <taxon>Flavobacteriaceae</taxon>
        <taxon>Arenibacter</taxon>
    </lineage>
</organism>
<evidence type="ECO:0000313" key="4">
    <source>
        <dbReference type="EMBL" id="RTE53745.1"/>
    </source>
</evidence>
<name>A0A3S0AZ42_9FLAO</name>
<dbReference type="GO" id="GO:0005975">
    <property type="term" value="P:carbohydrate metabolic process"/>
    <property type="evidence" value="ECO:0007669"/>
    <property type="project" value="UniProtKB-ARBA"/>
</dbReference>
<dbReference type="NCBIfam" id="TIGR04183">
    <property type="entry name" value="Por_Secre_tail"/>
    <property type="match status" value="1"/>
</dbReference>